<evidence type="ECO:0000313" key="1">
    <source>
        <dbReference type="EMBL" id="GEK13678.1"/>
    </source>
</evidence>
<name>A0A510UGC1_ALIFS</name>
<gene>
    <name evidence="1" type="ORF">AFI02nite_17140</name>
</gene>
<organism evidence="1 2">
    <name type="scientific">Aliivibrio fischeri</name>
    <name type="common">Vibrio fischeri</name>
    <dbReference type="NCBI Taxonomy" id="668"/>
    <lineage>
        <taxon>Bacteria</taxon>
        <taxon>Pseudomonadati</taxon>
        <taxon>Pseudomonadota</taxon>
        <taxon>Gammaproteobacteria</taxon>
        <taxon>Vibrionales</taxon>
        <taxon>Vibrionaceae</taxon>
        <taxon>Aliivibrio</taxon>
    </lineage>
</organism>
<evidence type="ECO:0000313" key="2">
    <source>
        <dbReference type="Proteomes" id="UP000321787"/>
    </source>
</evidence>
<dbReference type="AlphaFoldDB" id="A0A510UGC1"/>
<proteinExistence type="predicted"/>
<reference evidence="1 2" key="1">
    <citation type="submission" date="2019-07" db="EMBL/GenBank/DDBJ databases">
        <title>Whole genome shotgun sequence of Aliivibrio fischeri NBRC 101058.</title>
        <authorList>
            <person name="Hosoyama A."/>
            <person name="Uohara A."/>
            <person name="Ohji S."/>
            <person name="Ichikawa N."/>
        </authorList>
    </citation>
    <scope>NUCLEOTIDE SEQUENCE [LARGE SCALE GENOMIC DNA]</scope>
    <source>
        <strain evidence="1 2">NBRC 101058</strain>
    </source>
</reference>
<protein>
    <submittedName>
        <fullName evidence="1">Uncharacterized protein</fullName>
    </submittedName>
</protein>
<dbReference type="Proteomes" id="UP000321787">
    <property type="component" value="Unassembled WGS sequence"/>
</dbReference>
<sequence>MHYLLSPYKNKINNMSSITETVETYAFYKIKANKGVKNGTNYTLIPATYPLDHAHWKL</sequence>
<dbReference type="EMBL" id="BJTZ01000008">
    <property type="protein sequence ID" value="GEK13678.1"/>
    <property type="molecule type" value="Genomic_DNA"/>
</dbReference>
<comment type="caution">
    <text evidence="1">The sequence shown here is derived from an EMBL/GenBank/DDBJ whole genome shotgun (WGS) entry which is preliminary data.</text>
</comment>
<accession>A0A510UGC1</accession>